<dbReference type="SMART" id="SM00353">
    <property type="entry name" value="HLH"/>
    <property type="match status" value="1"/>
</dbReference>
<dbReference type="SUPFAM" id="SSF47459">
    <property type="entry name" value="HLH, helix-loop-helix DNA-binding domain"/>
    <property type="match status" value="1"/>
</dbReference>
<evidence type="ECO:0000313" key="8">
    <source>
        <dbReference type="EMBL" id="CAG9801459.1"/>
    </source>
</evidence>
<dbReference type="GO" id="GO:0005634">
    <property type="term" value="C:nucleus"/>
    <property type="evidence" value="ECO:0007669"/>
    <property type="project" value="InterPro"/>
</dbReference>
<keyword evidence="5" id="KW-0539">Nucleus</keyword>
<accession>A0A9N9RN40</accession>
<evidence type="ECO:0000256" key="3">
    <source>
        <dbReference type="ARBA" id="ARBA00023125"/>
    </source>
</evidence>
<dbReference type="InterPro" id="IPR036638">
    <property type="entry name" value="HLH_DNA-bd_sf"/>
</dbReference>
<dbReference type="EMBL" id="OU895877">
    <property type="protein sequence ID" value="CAG9801459.1"/>
    <property type="molecule type" value="Genomic_DNA"/>
</dbReference>
<dbReference type="GO" id="GO:0003677">
    <property type="term" value="F:DNA binding"/>
    <property type="evidence" value="ECO:0007669"/>
    <property type="project" value="UniProtKB-KW"/>
</dbReference>
<keyword evidence="2" id="KW-0805">Transcription regulation</keyword>
<dbReference type="Proteomes" id="UP001153620">
    <property type="component" value="Chromosome 1"/>
</dbReference>
<organism evidence="8 9">
    <name type="scientific">Chironomus riparius</name>
    <dbReference type="NCBI Taxonomy" id="315576"/>
    <lineage>
        <taxon>Eukaryota</taxon>
        <taxon>Metazoa</taxon>
        <taxon>Ecdysozoa</taxon>
        <taxon>Arthropoda</taxon>
        <taxon>Hexapoda</taxon>
        <taxon>Insecta</taxon>
        <taxon>Pterygota</taxon>
        <taxon>Neoptera</taxon>
        <taxon>Endopterygota</taxon>
        <taxon>Diptera</taxon>
        <taxon>Nematocera</taxon>
        <taxon>Chironomoidea</taxon>
        <taxon>Chironomidae</taxon>
        <taxon>Chironominae</taxon>
        <taxon>Chironomus</taxon>
    </lineage>
</organism>
<proteinExistence type="predicted"/>
<name>A0A9N9RN40_9DIPT</name>
<feature type="domain" description="PAS" evidence="6">
    <location>
        <begin position="427"/>
        <end position="493"/>
    </location>
</feature>
<keyword evidence="3" id="KW-0238">DNA-binding</keyword>
<dbReference type="PANTHER" id="PTHR23042">
    <property type="entry name" value="CIRCADIAN PROTEIN CLOCK/ARNT/BMAL/PAS"/>
    <property type="match status" value="1"/>
</dbReference>
<protein>
    <recommendedName>
        <fullName evidence="10">Cycle</fullName>
    </recommendedName>
</protein>
<dbReference type="InterPro" id="IPR035965">
    <property type="entry name" value="PAS-like_dom_sf"/>
</dbReference>
<dbReference type="Pfam" id="PF14598">
    <property type="entry name" value="PAS_11"/>
    <property type="match status" value="1"/>
</dbReference>
<dbReference type="GO" id="GO:0005667">
    <property type="term" value="C:transcription regulator complex"/>
    <property type="evidence" value="ECO:0007669"/>
    <property type="project" value="InterPro"/>
</dbReference>
<evidence type="ECO:0000259" key="7">
    <source>
        <dbReference type="SMART" id="SM00353"/>
    </source>
</evidence>
<keyword evidence="9" id="KW-1185">Reference proteome</keyword>
<dbReference type="Pfam" id="PF00010">
    <property type="entry name" value="HLH"/>
    <property type="match status" value="1"/>
</dbReference>
<reference evidence="8" key="2">
    <citation type="submission" date="2022-10" db="EMBL/GenBank/DDBJ databases">
        <authorList>
            <consortium name="ENA_rothamsted_submissions"/>
            <consortium name="culmorum"/>
            <person name="King R."/>
        </authorList>
    </citation>
    <scope>NUCLEOTIDE SEQUENCE</scope>
</reference>
<evidence type="ECO:0000256" key="4">
    <source>
        <dbReference type="ARBA" id="ARBA00023163"/>
    </source>
</evidence>
<gene>
    <name evidence="8" type="ORF">CHIRRI_LOCUS4387</name>
</gene>
<evidence type="ECO:0000256" key="5">
    <source>
        <dbReference type="ARBA" id="ARBA00023242"/>
    </source>
</evidence>
<dbReference type="SUPFAM" id="SSF55785">
    <property type="entry name" value="PYP-like sensor domain (PAS domain)"/>
    <property type="match status" value="2"/>
</dbReference>
<dbReference type="InterPro" id="IPR013655">
    <property type="entry name" value="PAS_fold_3"/>
</dbReference>
<keyword evidence="4" id="KW-0804">Transcription</keyword>
<dbReference type="InterPro" id="IPR001067">
    <property type="entry name" value="Nuc_translocat"/>
</dbReference>
<dbReference type="GO" id="GO:0046983">
    <property type="term" value="F:protein dimerization activity"/>
    <property type="evidence" value="ECO:0007669"/>
    <property type="project" value="InterPro"/>
</dbReference>
<keyword evidence="1" id="KW-0677">Repeat</keyword>
<dbReference type="Pfam" id="PF08447">
    <property type="entry name" value="PAS_3"/>
    <property type="match status" value="1"/>
</dbReference>
<feature type="domain" description="PAS" evidence="6">
    <location>
        <begin position="224"/>
        <end position="291"/>
    </location>
</feature>
<sequence>MSDLPYSRLLSVSDDEKEFVTLEELKTHHLADLGEAKTNEQDQNQHQYLTDQQHILVPNHQDEQEQGYNVYYDLNTQKSNITSLYQDMTIGNNFMRSDTTTNLMDSSGSGNIDNMQYDQYNKGSRKRKFSFSEVSDIEEDDAKSIRTTDDNKKANHSEIEKRRRDKMNNFISELSAMIPMCHAMSRKLDKLTVLRMAVQHLKTIRGAVHSYTTDFKPSFLSDQELKMLILQAAEGFLFVVGCDRGRILYVSESVSEILNYTQGELLGQSWFDILHPKDIAKVKEQLSSSDLSPRERLIDAKTMLPVKHSDVPAVTRSFFPGARRSFFCRMKCKSSVQVKEETDTNNASTCHRRNKKQMADKKFVTIQSIGYLKSWAPAKIGIETSEQESETEGECLSLSCLVAVGRLIDYNNDGFCINMKPNVTNNSNRGNPVLRNVQFISRHANDGKFLFVDQRATLVLGFLPQELLGTSMYEYFNHRDIAALAESHKIALTTSEKVTTPIYGMRTKDNGFINVQSEWKSFKNPWTRDIEFLIAKNNVILSDLRNYENGNQSRNNDNNENNNYDFLNQTNGREMTRMINTHIEASKIGRQIAEQVLDYQRRLGDASPDSSSSDPDPTLAQTISLVTESHQAATMSMDNSSVSSEMPTRLNGTYSNFSTFNHSRTNSTMNIENGTSEVSTADGNDDASMAVLMNLLEADAGLGGNIDFSGLPWPLP</sequence>
<dbReference type="PRINTS" id="PR00785">
    <property type="entry name" value="NCTRNSLOCATR"/>
</dbReference>
<reference evidence="8" key="1">
    <citation type="submission" date="2022-01" db="EMBL/GenBank/DDBJ databases">
        <authorList>
            <person name="King R."/>
        </authorList>
    </citation>
    <scope>NUCLEOTIDE SEQUENCE</scope>
</reference>
<dbReference type="SMART" id="SM00091">
    <property type="entry name" value="PAS"/>
    <property type="match status" value="2"/>
</dbReference>
<dbReference type="OrthoDB" id="71302at2759"/>
<dbReference type="Gene3D" id="4.10.280.10">
    <property type="entry name" value="Helix-loop-helix DNA-binding domain"/>
    <property type="match status" value="1"/>
</dbReference>
<dbReference type="GO" id="GO:0003700">
    <property type="term" value="F:DNA-binding transcription factor activity"/>
    <property type="evidence" value="ECO:0007669"/>
    <property type="project" value="InterPro"/>
</dbReference>
<dbReference type="InterPro" id="IPR050933">
    <property type="entry name" value="Circadian_TF"/>
</dbReference>
<dbReference type="AlphaFoldDB" id="A0A9N9RN40"/>
<dbReference type="GO" id="GO:0045944">
    <property type="term" value="P:positive regulation of transcription by RNA polymerase II"/>
    <property type="evidence" value="ECO:0007669"/>
    <property type="project" value="UniProtKB-ARBA"/>
</dbReference>
<dbReference type="NCBIfam" id="TIGR00229">
    <property type="entry name" value="sensory_box"/>
    <property type="match status" value="1"/>
</dbReference>
<evidence type="ECO:0008006" key="10">
    <source>
        <dbReference type="Google" id="ProtNLM"/>
    </source>
</evidence>
<dbReference type="InterPro" id="IPR000014">
    <property type="entry name" value="PAS"/>
</dbReference>
<dbReference type="GO" id="GO:0005737">
    <property type="term" value="C:cytoplasm"/>
    <property type="evidence" value="ECO:0007669"/>
    <property type="project" value="InterPro"/>
</dbReference>
<evidence type="ECO:0000256" key="2">
    <source>
        <dbReference type="ARBA" id="ARBA00023015"/>
    </source>
</evidence>
<dbReference type="CDD" id="cd00130">
    <property type="entry name" value="PAS"/>
    <property type="match status" value="2"/>
</dbReference>
<evidence type="ECO:0000313" key="9">
    <source>
        <dbReference type="Proteomes" id="UP001153620"/>
    </source>
</evidence>
<dbReference type="Gene3D" id="3.30.450.20">
    <property type="entry name" value="PAS domain"/>
    <property type="match status" value="2"/>
</dbReference>
<evidence type="ECO:0000259" key="6">
    <source>
        <dbReference type="SMART" id="SM00091"/>
    </source>
</evidence>
<evidence type="ECO:0000256" key="1">
    <source>
        <dbReference type="ARBA" id="ARBA00022737"/>
    </source>
</evidence>
<feature type="domain" description="BHLH" evidence="7">
    <location>
        <begin position="157"/>
        <end position="210"/>
    </location>
</feature>
<dbReference type="InterPro" id="IPR011598">
    <property type="entry name" value="bHLH_dom"/>
</dbReference>